<dbReference type="Gramene" id="Kaladp0872s0010.1.v1.1">
    <property type="protein sequence ID" value="Kaladp0872s0010.1.v1.1"/>
    <property type="gene ID" value="Kaladp0872s0010.v1.1"/>
</dbReference>
<evidence type="ECO:0008006" key="5">
    <source>
        <dbReference type="Google" id="ProtNLM"/>
    </source>
</evidence>
<dbReference type="GO" id="GO:0006402">
    <property type="term" value="P:mRNA catabolic process"/>
    <property type="evidence" value="ECO:0007669"/>
    <property type="project" value="TreeGrafter"/>
</dbReference>
<dbReference type="SUPFAM" id="SSF48452">
    <property type="entry name" value="TPR-like"/>
    <property type="match status" value="1"/>
</dbReference>
<dbReference type="AlphaFoldDB" id="A0A7N1A7J1"/>
<dbReference type="PANTHER" id="PTHR12979">
    <property type="entry name" value="CCR4-NOT TRANSCRIPTION COMPLEX SUBUNIT 10"/>
    <property type="match status" value="1"/>
</dbReference>
<organism evidence="3 4">
    <name type="scientific">Kalanchoe fedtschenkoi</name>
    <name type="common">Lavender scallops</name>
    <name type="synonym">South American air plant</name>
    <dbReference type="NCBI Taxonomy" id="63787"/>
    <lineage>
        <taxon>Eukaryota</taxon>
        <taxon>Viridiplantae</taxon>
        <taxon>Streptophyta</taxon>
        <taxon>Embryophyta</taxon>
        <taxon>Tracheophyta</taxon>
        <taxon>Spermatophyta</taxon>
        <taxon>Magnoliopsida</taxon>
        <taxon>eudicotyledons</taxon>
        <taxon>Gunneridae</taxon>
        <taxon>Pentapetalae</taxon>
        <taxon>Saxifragales</taxon>
        <taxon>Crassulaceae</taxon>
        <taxon>Kalanchoe</taxon>
    </lineage>
</organism>
<keyword evidence="4" id="KW-1185">Reference proteome</keyword>
<evidence type="ECO:0000256" key="1">
    <source>
        <dbReference type="ARBA" id="ARBA00010080"/>
    </source>
</evidence>
<dbReference type="InterPro" id="IPR019734">
    <property type="entry name" value="TPR_rpt"/>
</dbReference>
<dbReference type="EnsemblPlants" id="Kaladp0872s0010.1.v1.1">
    <property type="protein sequence ID" value="Kaladp0872s0010.1.v1.1"/>
    <property type="gene ID" value="Kaladp0872s0010.v1.1"/>
</dbReference>
<comment type="similarity">
    <text evidence="1">Belongs to the CNOT10 family.</text>
</comment>
<evidence type="ECO:0000313" key="4">
    <source>
        <dbReference type="Proteomes" id="UP000594263"/>
    </source>
</evidence>
<feature type="region of interest" description="Disordered" evidence="2">
    <location>
        <begin position="523"/>
        <end position="545"/>
    </location>
</feature>
<dbReference type="InterPro" id="IPR039740">
    <property type="entry name" value="CNOT10"/>
</dbReference>
<dbReference type="SMART" id="SM00028">
    <property type="entry name" value="TPR"/>
    <property type="match status" value="3"/>
</dbReference>
<proteinExistence type="inferred from homology"/>
<accession>A0A7N1A7J1</accession>
<dbReference type="Gene3D" id="1.25.40.10">
    <property type="entry name" value="Tetratricopeptide repeat domain"/>
    <property type="match status" value="1"/>
</dbReference>
<feature type="compositionally biased region" description="Polar residues" evidence="2">
    <location>
        <begin position="531"/>
        <end position="540"/>
    </location>
</feature>
<evidence type="ECO:0000313" key="3">
    <source>
        <dbReference type="EnsemblPlants" id="Kaladp0872s0010.1.v1.1"/>
    </source>
</evidence>
<name>A0A7N1A7J1_KALFE</name>
<reference evidence="3" key="1">
    <citation type="submission" date="2021-01" db="UniProtKB">
        <authorList>
            <consortium name="EnsemblPlants"/>
        </authorList>
    </citation>
    <scope>IDENTIFICATION</scope>
</reference>
<evidence type="ECO:0000256" key="2">
    <source>
        <dbReference type="SAM" id="MobiDB-lite"/>
    </source>
</evidence>
<protein>
    <recommendedName>
        <fullName evidence="5">CCR4-NOT transcription complex subunit 10</fullName>
    </recommendedName>
</protein>
<sequence>MKSADVLSYLEKAFNVNPSPSGNPSDAANMIHQQSPNLVAKSTSVPAASDMAISDATANVNISENSLSRTLSEETIDYENLLSTLDIGVDNLSRTGSLSTSSNLSRSALDRSASSPISDLRLLQLYKVRFLLLTRNLKSIKREVKEAMNLARGGDSTVALLLKSQFEYARGNFKKAIKLLVASNCRTEAALSSLCNNNFGCIYFQAGKFHTAAMFFSRALSNCSALRKDKPKKLSALSLDKSLKILYNCGLQYLACGKPLLAAHCFQKASLVFSKQPLLWLRISECCLLALEKGLLQSNGSSSECSEVEVRVIGKGKWQHLMVEDGAVKSGHQSSIGNGKMVEDKPVELSVTLARQCLLNALQLLNSSLRATESSLPSQMNLEGGKSNDILAAGDVKLSNGDVKESKAGQGHNDTLKISLLEFEQVRARENQLIKQTLFGDLAYVELELGNPVKALSAAKSLLEIPNCAKIYVFLGHVYAAEALCLLGRPKEAAEHMLKYMNEESGFVLPYGEEDCEPWKIKRDLDDEESNSNTQTTRTSVDSRKFTFPSPDEARGILFLNFASLCAKQGDLEQAHQFATQSLSAIPNNTKAILALVYVNLMLGKTHEALVTLKQCNRVRFLPGR</sequence>
<dbReference type="GO" id="GO:0030014">
    <property type="term" value="C:CCR4-NOT complex"/>
    <property type="evidence" value="ECO:0007669"/>
    <property type="project" value="InterPro"/>
</dbReference>
<dbReference type="GO" id="GO:0017148">
    <property type="term" value="P:negative regulation of translation"/>
    <property type="evidence" value="ECO:0007669"/>
    <property type="project" value="TreeGrafter"/>
</dbReference>
<dbReference type="OMA" id="PECSRMY"/>
<dbReference type="Proteomes" id="UP000594263">
    <property type="component" value="Unplaced"/>
</dbReference>
<dbReference type="InterPro" id="IPR011990">
    <property type="entry name" value="TPR-like_helical_dom_sf"/>
</dbReference>
<dbReference type="PANTHER" id="PTHR12979:SF5">
    <property type="entry name" value="CCR4-NOT TRANSCRIPTION COMPLEX SUBUNIT 10"/>
    <property type="match status" value="1"/>
</dbReference>